<dbReference type="PANTHER" id="PTHR23502:SF30">
    <property type="entry name" value="TRANSPORTER, PUTATIVE (AFU_ORTHOLOGUE AFUA_8G04702)-RELATED"/>
    <property type="match status" value="1"/>
</dbReference>
<feature type="transmembrane region" description="Helical" evidence="6">
    <location>
        <begin position="134"/>
        <end position="154"/>
    </location>
</feature>
<organism evidence="7 8">
    <name type="scientific">Phialemonium thermophilum</name>
    <dbReference type="NCBI Taxonomy" id="223376"/>
    <lineage>
        <taxon>Eukaryota</taxon>
        <taxon>Fungi</taxon>
        <taxon>Dikarya</taxon>
        <taxon>Ascomycota</taxon>
        <taxon>Pezizomycotina</taxon>
        <taxon>Sordariomycetes</taxon>
        <taxon>Sordariomycetidae</taxon>
        <taxon>Cephalothecales</taxon>
        <taxon>Cephalothecaceae</taxon>
        <taxon>Phialemonium</taxon>
    </lineage>
</organism>
<sequence>MSIAISSAAIYSVLDPISKATSLSVANLNAGTGYMPLGLAYGKRPVYLLTTLCTIAIMIWAPFTSNNGQWIANKTLQGFFGAPLEALCEISMTDIWFTHERGKYLTLYVLALYIANSIAPLIAGFIAAGQGWKFVLYWCAIYNAVSLLFLYFFLEETNWSRVLEASEEAIMDGQTTHLKHKKGHHDEDPKQEDLERQPSQGQGAIYTRKTFRDKLRLIDTTKLETKNGKDMLGQVVRPLLYLKLPVVVFCGVSVGCYQMWLSFLNGTESMIMTDSYGFSTVLLGAPFASPIIFSVFGYLYAGVFGDRFIVKMARRNKGVYEPEFRLWLLVPLIVLAPGSQLLWGLGAYFKIHWMGPVIAMGIISFVTVVGVQVCVSYCIDSYRALSGEAIVTVILLRNNLLFGVNYGITPWVTNMGLRNAYILAACLVFVQVLSFFIMIKFGKSCRGKTVKLYLKACEQLQAAGLMH</sequence>
<evidence type="ECO:0008006" key="9">
    <source>
        <dbReference type="Google" id="ProtNLM"/>
    </source>
</evidence>
<evidence type="ECO:0000313" key="8">
    <source>
        <dbReference type="Proteomes" id="UP001586593"/>
    </source>
</evidence>
<gene>
    <name evidence="7" type="ORF">VTK73DRAFT_1081</name>
</gene>
<keyword evidence="8" id="KW-1185">Reference proteome</keyword>
<dbReference type="SUPFAM" id="SSF103473">
    <property type="entry name" value="MFS general substrate transporter"/>
    <property type="match status" value="1"/>
</dbReference>
<feature type="transmembrane region" description="Helical" evidence="6">
    <location>
        <begin position="389"/>
        <end position="408"/>
    </location>
</feature>
<dbReference type="Pfam" id="PF07690">
    <property type="entry name" value="MFS_1"/>
    <property type="match status" value="1"/>
</dbReference>
<keyword evidence="4 6" id="KW-0472">Membrane</keyword>
<feature type="region of interest" description="Disordered" evidence="5">
    <location>
        <begin position="177"/>
        <end position="200"/>
    </location>
</feature>
<reference evidence="7 8" key="1">
    <citation type="journal article" date="2024" name="Commun. Biol.">
        <title>Comparative genomic analysis of thermophilic fungi reveals convergent evolutionary adaptations and gene losses.</title>
        <authorList>
            <person name="Steindorff A.S."/>
            <person name="Aguilar-Pontes M.V."/>
            <person name="Robinson A.J."/>
            <person name="Andreopoulos B."/>
            <person name="LaButti K."/>
            <person name="Kuo A."/>
            <person name="Mondo S."/>
            <person name="Riley R."/>
            <person name="Otillar R."/>
            <person name="Haridas S."/>
            <person name="Lipzen A."/>
            <person name="Grimwood J."/>
            <person name="Schmutz J."/>
            <person name="Clum A."/>
            <person name="Reid I.D."/>
            <person name="Moisan M.C."/>
            <person name="Butler G."/>
            <person name="Nguyen T.T.M."/>
            <person name="Dewar K."/>
            <person name="Conant G."/>
            <person name="Drula E."/>
            <person name="Henrissat B."/>
            <person name="Hansel C."/>
            <person name="Singer S."/>
            <person name="Hutchinson M.I."/>
            <person name="de Vries R.P."/>
            <person name="Natvig D.O."/>
            <person name="Powell A.J."/>
            <person name="Tsang A."/>
            <person name="Grigoriev I.V."/>
        </authorList>
    </citation>
    <scope>NUCLEOTIDE SEQUENCE [LARGE SCALE GENOMIC DNA]</scope>
    <source>
        <strain evidence="7 8">ATCC 24622</strain>
    </source>
</reference>
<evidence type="ECO:0000256" key="6">
    <source>
        <dbReference type="SAM" id="Phobius"/>
    </source>
</evidence>
<keyword evidence="2 6" id="KW-0812">Transmembrane</keyword>
<name>A0ABR3XBR5_9PEZI</name>
<comment type="caution">
    <text evidence="7">The sequence shown here is derived from an EMBL/GenBank/DDBJ whole genome shotgun (WGS) entry which is preliminary data.</text>
</comment>
<feature type="transmembrane region" description="Helical" evidence="6">
    <location>
        <begin position="46"/>
        <end position="64"/>
    </location>
</feature>
<feature type="transmembrane region" description="Helical" evidence="6">
    <location>
        <begin position="239"/>
        <end position="261"/>
    </location>
</feature>
<feature type="transmembrane region" description="Helical" evidence="6">
    <location>
        <begin position="281"/>
        <end position="305"/>
    </location>
</feature>
<dbReference type="EMBL" id="JAZHXJ010000125">
    <property type="protein sequence ID" value="KAL1873120.1"/>
    <property type="molecule type" value="Genomic_DNA"/>
</dbReference>
<evidence type="ECO:0000256" key="1">
    <source>
        <dbReference type="ARBA" id="ARBA00004141"/>
    </source>
</evidence>
<feature type="compositionally biased region" description="Basic and acidic residues" evidence="5">
    <location>
        <begin position="184"/>
        <end position="196"/>
    </location>
</feature>
<comment type="subcellular location">
    <subcellularLocation>
        <location evidence="1">Membrane</location>
        <topology evidence="1">Multi-pass membrane protein</topology>
    </subcellularLocation>
</comment>
<keyword evidence="3 6" id="KW-1133">Transmembrane helix</keyword>
<protein>
    <recommendedName>
        <fullName evidence="9">MFS transporter</fullName>
    </recommendedName>
</protein>
<evidence type="ECO:0000256" key="5">
    <source>
        <dbReference type="SAM" id="MobiDB-lite"/>
    </source>
</evidence>
<dbReference type="PANTHER" id="PTHR23502">
    <property type="entry name" value="MAJOR FACILITATOR SUPERFAMILY"/>
    <property type="match status" value="1"/>
</dbReference>
<dbReference type="Gene3D" id="1.20.1250.20">
    <property type="entry name" value="MFS general substrate transporter like domains"/>
    <property type="match status" value="1"/>
</dbReference>
<dbReference type="Proteomes" id="UP001586593">
    <property type="component" value="Unassembled WGS sequence"/>
</dbReference>
<accession>A0ABR3XBR5</accession>
<dbReference type="InterPro" id="IPR011701">
    <property type="entry name" value="MFS"/>
</dbReference>
<feature type="transmembrane region" description="Helical" evidence="6">
    <location>
        <begin position="420"/>
        <end position="439"/>
    </location>
</feature>
<evidence type="ECO:0000313" key="7">
    <source>
        <dbReference type="EMBL" id="KAL1873120.1"/>
    </source>
</evidence>
<evidence type="ECO:0000256" key="4">
    <source>
        <dbReference type="ARBA" id="ARBA00023136"/>
    </source>
</evidence>
<evidence type="ECO:0000256" key="3">
    <source>
        <dbReference type="ARBA" id="ARBA00022989"/>
    </source>
</evidence>
<proteinExistence type="predicted"/>
<feature type="transmembrane region" description="Helical" evidence="6">
    <location>
        <begin position="326"/>
        <end position="345"/>
    </location>
</feature>
<dbReference type="InterPro" id="IPR036259">
    <property type="entry name" value="MFS_trans_sf"/>
</dbReference>
<feature type="transmembrane region" description="Helical" evidence="6">
    <location>
        <begin position="357"/>
        <end position="377"/>
    </location>
</feature>
<feature type="transmembrane region" description="Helical" evidence="6">
    <location>
        <begin position="105"/>
        <end position="128"/>
    </location>
</feature>
<evidence type="ECO:0000256" key="2">
    <source>
        <dbReference type="ARBA" id="ARBA00022692"/>
    </source>
</evidence>